<dbReference type="PANTHER" id="PTHR33184:SF2">
    <property type="entry name" value="APPLE DOMAIN-CONTAINING PROTEIN"/>
    <property type="match status" value="1"/>
</dbReference>
<name>A0A8X8CMY7_POPTO</name>
<organism evidence="2 3">
    <name type="scientific">Populus tomentosa</name>
    <name type="common">Chinese white poplar</name>
    <dbReference type="NCBI Taxonomy" id="118781"/>
    <lineage>
        <taxon>Eukaryota</taxon>
        <taxon>Viridiplantae</taxon>
        <taxon>Streptophyta</taxon>
        <taxon>Embryophyta</taxon>
        <taxon>Tracheophyta</taxon>
        <taxon>Spermatophyta</taxon>
        <taxon>Magnoliopsida</taxon>
        <taxon>eudicotyledons</taxon>
        <taxon>Gunneridae</taxon>
        <taxon>Pentapetalae</taxon>
        <taxon>rosids</taxon>
        <taxon>fabids</taxon>
        <taxon>Malpighiales</taxon>
        <taxon>Salicaceae</taxon>
        <taxon>Saliceae</taxon>
        <taxon>Populus</taxon>
    </lineage>
</organism>
<evidence type="ECO:0000313" key="3">
    <source>
        <dbReference type="Proteomes" id="UP000886885"/>
    </source>
</evidence>
<keyword evidence="3" id="KW-1185">Reference proteome</keyword>
<keyword evidence="1" id="KW-0732">Signal</keyword>
<dbReference type="GO" id="GO:0001709">
    <property type="term" value="P:cell fate determination"/>
    <property type="evidence" value="ECO:0007669"/>
    <property type="project" value="TreeGrafter"/>
</dbReference>
<dbReference type="Proteomes" id="UP000886885">
    <property type="component" value="Chromosome 10A"/>
</dbReference>
<reference evidence="2" key="1">
    <citation type="journal article" date="2020" name="bioRxiv">
        <title>Hybrid origin of Populus tomentosa Carr. identified through genome sequencing and phylogenomic analysis.</title>
        <authorList>
            <person name="An X."/>
            <person name="Gao K."/>
            <person name="Chen Z."/>
            <person name="Li J."/>
            <person name="Yang X."/>
            <person name="Yang X."/>
            <person name="Zhou J."/>
            <person name="Guo T."/>
            <person name="Zhao T."/>
            <person name="Huang S."/>
            <person name="Miao D."/>
            <person name="Khan W.U."/>
            <person name="Rao P."/>
            <person name="Ye M."/>
            <person name="Lei B."/>
            <person name="Liao W."/>
            <person name="Wang J."/>
            <person name="Ji L."/>
            <person name="Li Y."/>
            <person name="Guo B."/>
            <person name="Mustafa N.S."/>
            <person name="Li S."/>
            <person name="Yun Q."/>
            <person name="Keller S.R."/>
            <person name="Mao J."/>
            <person name="Zhang R."/>
            <person name="Strauss S.H."/>
        </authorList>
    </citation>
    <scope>NUCLEOTIDE SEQUENCE</scope>
    <source>
        <strain evidence="2">GM15</strain>
        <tissue evidence="2">Leaf</tissue>
    </source>
</reference>
<dbReference type="Pfam" id="PF24068">
    <property type="entry name" value="TPD1_C"/>
    <property type="match status" value="1"/>
</dbReference>
<proteinExistence type="predicted"/>
<dbReference type="InterPro" id="IPR040361">
    <property type="entry name" value="TPD1"/>
</dbReference>
<sequence length="86" mass="9540">MVQIVNAYVFGCASSTIHFHGGWFASARVVNPRTFKRLSYDDCLVNGGKALKTKACALIAVFFSIALIQHQLVKARVRELTKEVAR</sequence>
<comment type="caution">
    <text evidence="2">The sequence shown here is derived from an EMBL/GenBank/DDBJ whole genome shotgun (WGS) entry which is preliminary data.</text>
</comment>
<protein>
    <submittedName>
        <fullName evidence="2">Uncharacterized protein</fullName>
    </submittedName>
</protein>
<gene>
    <name evidence="2" type="ORF">POTOM_036276</name>
</gene>
<evidence type="ECO:0000256" key="1">
    <source>
        <dbReference type="ARBA" id="ARBA00022729"/>
    </source>
</evidence>
<dbReference type="OrthoDB" id="1572689at2759"/>
<dbReference type="EMBL" id="JAAWWB010000019">
    <property type="protein sequence ID" value="KAG6759787.1"/>
    <property type="molecule type" value="Genomic_DNA"/>
</dbReference>
<dbReference type="PANTHER" id="PTHR33184">
    <property type="entry name" value="PROTEIN TAPETUM DETERMINANT 1-LIKE-RELATED"/>
    <property type="match status" value="1"/>
</dbReference>
<accession>A0A8X8CMY7</accession>
<dbReference type="AlphaFoldDB" id="A0A8X8CMY7"/>
<evidence type="ECO:0000313" key="2">
    <source>
        <dbReference type="EMBL" id="KAG6759787.1"/>
    </source>
</evidence>